<dbReference type="Proteomes" id="UP000308530">
    <property type="component" value="Chromosome"/>
</dbReference>
<dbReference type="EMBL" id="CP058350">
    <property type="protein sequence ID" value="QLF68322.1"/>
    <property type="molecule type" value="Genomic_DNA"/>
</dbReference>
<proteinExistence type="predicted"/>
<sequence>MNNNLYPSESVTIRVGAVRQTAIKLDLNGVQFEYPHKPLEVWAVTITSGTAQVIIESVHANEEDAVDHAKRLEAKVDRLGRLQ</sequence>
<keyword evidence="2" id="KW-1185">Reference proteome</keyword>
<gene>
    <name evidence="1" type="ORF">FE840_001435</name>
</gene>
<name>A0ABX6QIP9_9HYPH</name>
<accession>A0ABX6QIP9</accession>
<dbReference type="RefSeq" id="WP_138288784.1">
    <property type="nucleotide sequence ID" value="NZ_CP058350.1"/>
</dbReference>
<evidence type="ECO:0000313" key="1">
    <source>
        <dbReference type="EMBL" id="QLF68322.1"/>
    </source>
</evidence>
<organism evidence="1 2">
    <name type="scientific">Peteryoungia desertarenae</name>
    <dbReference type="NCBI Taxonomy" id="1813451"/>
    <lineage>
        <taxon>Bacteria</taxon>
        <taxon>Pseudomonadati</taxon>
        <taxon>Pseudomonadota</taxon>
        <taxon>Alphaproteobacteria</taxon>
        <taxon>Hyphomicrobiales</taxon>
        <taxon>Rhizobiaceae</taxon>
        <taxon>Peteryoungia</taxon>
    </lineage>
</organism>
<evidence type="ECO:0000313" key="2">
    <source>
        <dbReference type="Proteomes" id="UP000308530"/>
    </source>
</evidence>
<protein>
    <submittedName>
        <fullName evidence="1">Uncharacterized protein</fullName>
    </submittedName>
</protein>
<reference evidence="1 2" key="1">
    <citation type="submission" date="2020-06" db="EMBL/GenBank/DDBJ databases">
        <title>Genome sequence of Rhizobium sp strain ADMK78.</title>
        <authorList>
            <person name="Rahi P."/>
        </authorList>
    </citation>
    <scope>NUCLEOTIDE SEQUENCE [LARGE SCALE GENOMIC DNA]</scope>
    <source>
        <strain evidence="1 2">ADMK78</strain>
    </source>
</reference>